<reference evidence="2 3" key="1">
    <citation type="submission" date="2022-10" db="EMBL/GenBank/DDBJ databases">
        <title>WGS assembly of Paspalum vaginatum 540-79.</title>
        <authorList>
            <person name="Sun G."/>
            <person name="Wase N."/>
            <person name="Shu S."/>
            <person name="Jenkins J."/>
            <person name="Zhou B."/>
            <person name="Torres-Rodriguez J."/>
            <person name="Chen C."/>
            <person name="Sandor L."/>
            <person name="Plott C."/>
            <person name="Yoshinga Y."/>
            <person name="Daum C."/>
            <person name="Qi P."/>
            <person name="Barry K."/>
            <person name="Lipzen A."/>
            <person name="Berry L."/>
            <person name="Pedersen C."/>
            <person name="Gottilla T."/>
            <person name="Foltz A."/>
            <person name="Yu H."/>
            <person name="O'Malley R."/>
            <person name="Zhang C."/>
            <person name="Devos K."/>
            <person name="Sigmon B."/>
            <person name="Yu B."/>
            <person name="Obata T."/>
            <person name="Schmutz J."/>
            <person name="Schnable J."/>
        </authorList>
    </citation>
    <scope>NUCLEOTIDE SEQUENCE [LARGE SCALE GENOMIC DNA]</scope>
    <source>
        <strain evidence="3">cv. 540-79</strain>
    </source>
</reference>
<comment type="caution">
    <text evidence="2">The sequence shown here is derived from an EMBL/GenBank/DDBJ whole genome shotgun (WGS) entry which is preliminary data.</text>
</comment>
<dbReference type="EMBL" id="MU631003">
    <property type="protein sequence ID" value="KAJ1253565.1"/>
    <property type="molecule type" value="Genomic_DNA"/>
</dbReference>
<dbReference type="Proteomes" id="UP001164776">
    <property type="component" value="Unassembled WGS sequence"/>
</dbReference>
<feature type="region of interest" description="Disordered" evidence="1">
    <location>
        <begin position="188"/>
        <end position="210"/>
    </location>
</feature>
<dbReference type="AlphaFoldDB" id="A0A9W7X6T8"/>
<keyword evidence="3" id="KW-1185">Reference proteome</keyword>
<organism evidence="2 3">
    <name type="scientific">Paspalum vaginatum</name>
    <name type="common">seashore paspalum</name>
    <dbReference type="NCBI Taxonomy" id="158149"/>
    <lineage>
        <taxon>Eukaryota</taxon>
        <taxon>Viridiplantae</taxon>
        <taxon>Streptophyta</taxon>
        <taxon>Embryophyta</taxon>
        <taxon>Tracheophyta</taxon>
        <taxon>Spermatophyta</taxon>
        <taxon>Magnoliopsida</taxon>
        <taxon>Liliopsida</taxon>
        <taxon>Poales</taxon>
        <taxon>Poaceae</taxon>
        <taxon>PACMAD clade</taxon>
        <taxon>Panicoideae</taxon>
        <taxon>Andropogonodae</taxon>
        <taxon>Paspaleae</taxon>
        <taxon>Paspalinae</taxon>
        <taxon>Paspalum</taxon>
    </lineage>
</organism>
<sequence length="234" mass="25693">MATDPTRPPSCFPLYSLDWKPWLFVLLRSHPLPLLPSLSLPQPARAPLCRLPWGLMVSSRHHRLGTSFAPLKCAPAPPHLPPPNHQALILLRRLLGPFCVRHHVPHGYSQPCHGELQLAASPTSTALLLDPTPPREAVSPVLGLPPLPPHRIKPHHPSSCVTKDAPVHGRTEAPTCLPAEQDIGEQFPFTGNIPHGRPPETMPPFSDGPRVHAVDRARLSPWPQICDQEASAWS</sequence>
<proteinExistence type="predicted"/>
<evidence type="ECO:0000313" key="2">
    <source>
        <dbReference type="EMBL" id="KAJ1253565.1"/>
    </source>
</evidence>
<accession>A0A9W7X6T8</accession>
<gene>
    <name evidence="2" type="ORF">BS78_K234700</name>
</gene>
<evidence type="ECO:0000256" key="1">
    <source>
        <dbReference type="SAM" id="MobiDB-lite"/>
    </source>
</evidence>
<name>A0A9W7X6T8_9POAL</name>
<protein>
    <submittedName>
        <fullName evidence="2">Uncharacterized protein</fullName>
    </submittedName>
</protein>
<evidence type="ECO:0000313" key="3">
    <source>
        <dbReference type="Proteomes" id="UP001164776"/>
    </source>
</evidence>